<dbReference type="Pfam" id="PF02283">
    <property type="entry name" value="CobU"/>
    <property type="match status" value="1"/>
</dbReference>
<dbReference type="InterPro" id="IPR003203">
    <property type="entry name" value="CobU/CobP"/>
</dbReference>
<evidence type="ECO:0000313" key="2">
    <source>
        <dbReference type="Proteomes" id="UP000050331"/>
    </source>
</evidence>
<dbReference type="GO" id="GO:0009236">
    <property type="term" value="P:cobalamin biosynthetic process"/>
    <property type="evidence" value="ECO:0007669"/>
    <property type="project" value="UniProtKB-UniPathway"/>
</dbReference>
<dbReference type="Proteomes" id="UP000050331">
    <property type="component" value="Chromosome"/>
</dbReference>
<dbReference type="SUPFAM" id="SSF52540">
    <property type="entry name" value="P-loop containing nucleoside triphosphate hydrolases"/>
    <property type="match status" value="1"/>
</dbReference>
<sequence>MHFITGGAFNGKRKWVKNHYTKDHCLWLSAYDSDMLSKQFYETIPAVVVLEGLEQWIYTEIDSALPPDIQRQSILNQINPWLKWEQADSHRKLVIIGTDISKGIVPIDKRKRLWRDITGWVYQDLVKQAERADVIWYGMEQTIKRERF</sequence>
<dbReference type="GO" id="GO:0000166">
    <property type="term" value="F:nucleotide binding"/>
    <property type="evidence" value="ECO:0007669"/>
    <property type="project" value="InterPro"/>
</dbReference>
<accession>A0A0U3NP97</accession>
<gene>
    <name evidence="1" type="ORF">AOX59_07990</name>
</gene>
<organism evidence="1 2">
    <name type="scientific">Lentibacillus amyloliquefaciens</name>
    <dbReference type="NCBI Taxonomy" id="1472767"/>
    <lineage>
        <taxon>Bacteria</taxon>
        <taxon>Bacillati</taxon>
        <taxon>Bacillota</taxon>
        <taxon>Bacilli</taxon>
        <taxon>Bacillales</taxon>
        <taxon>Bacillaceae</taxon>
        <taxon>Lentibacillus</taxon>
    </lineage>
</organism>
<dbReference type="RefSeq" id="WP_068444336.1">
    <property type="nucleotide sequence ID" value="NZ_CP013862.1"/>
</dbReference>
<reference evidence="1 2" key="1">
    <citation type="submission" date="2016-01" db="EMBL/GenBank/DDBJ databases">
        <title>Complete genome sequence of strain Lentibacillus amyloliquefaciens LAM0015T isolated from saline sediment.</title>
        <authorList>
            <person name="Wang J.-L."/>
            <person name="He M.-X."/>
        </authorList>
    </citation>
    <scope>NUCLEOTIDE SEQUENCE [LARGE SCALE GENOMIC DNA]</scope>
    <source>
        <strain evidence="1 2">LAM0015</strain>
    </source>
</reference>
<dbReference type="AlphaFoldDB" id="A0A0U3NP97"/>
<dbReference type="UniPathway" id="UPA00148">
    <property type="reaction ID" value="UER00236"/>
</dbReference>
<dbReference type="InterPro" id="IPR027417">
    <property type="entry name" value="P-loop_NTPase"/>
</dbReference>
<dbReference type="STRING" id="1472767.AOX59_07990"/>
<dbReference type="OrthoDB" id="1766664at2"/>
<dbReference type="EMBL" id="CP013862">
    <property type="protein sequence ID" value="ALX48555.1"/>
    <property type="molecule type" value="Genomic_DNA"/>
</dbReference>
<name>A0A0U3NP97_9BACI</name>
<evidence type="ECO:0000313" key="1">
    <source>
        <dbReference type="EMBL" id="ALX48555.1"/>
    </source>
</evidence>
<dbReference type="GO" id="GO:0043752">
    <property type="term" value="F:adenosylcobinamide kinase activity"/>
    <property type="evidence" value="ECO:0007669"/>
    <property type="project" value="InterPro"/>
</dbReference>
<protein>
    <submittedName>
        <fullName evidence="1">Uncharacterized protein</fullName>
    </submittedName>
</protein>
<dbReference type="Gene3D" id="3.40.50.300">
    <property type="entry name" value="P-loop containing nucleotide triphosphate hydrolases"/>
    <property type="match status" value="1"/>
</dbReference>
<keyword evidence="2" id="KW-1185">Reference proteome</keyword>
<dbReference type="KEGG" id="lao:AOX59_07990"/>
<proteinExistence type="predicted"/>